<reference evidence="2" key="1">
    <citation type="journal article" date="2021" name="bioRxiv">
        <title>Whole Genome Assembly and Annotation of Northern Wild Rice, Zizania palustris L., Supports a Whole Genome Duplication in the Zizania Genus.</title>
        <authorList>
            <person name="Haas M."/>
            <person name="Kono T."/>
            <person name="Macchietto M."/>
            <person name="Millas R."/>
            <person name="McGilp L."/>
            <person name="Shao M."/>
            <person name="Duquette J."/>
            <person name="Hirsch C.N."/>
            <person name="Kimball J."/>
        </authorList>
    </citation>
    <scope>NUCLEOTIDE SEQUENCE</scope>
    <source>
        <tissue evidence="2">Fresh leaf tissue</tissue>
    </source>
</reference>
<dbReference type="AlphaFoldDB" id="A0A8J5V251"/>
<evidence type="ECO:0000313" key="2">
    <source>
        <dbReference type="EMBL" id="KAG8047925.1"/>
    </source>
</evidence>
<proteinExistence type="predicted"/>
<gene>
    <name evidence="2" type="ORF">GUJ93_ZPchr0008g12203</name>
</gene>
<comment type="caution">
    <text evidence="2">The sequence shown here is derived from an EMBL/GenBank/DDBJ whole genome shotgun (WGS) entry which is preliminary data.</text>
</comment>
<evidence type="ECO:0000256" key="1">
    <source>
        <dbReference type="SAM" id="MobiDB-lite"/>
    </source>
</evidence>
<evidence type="ECO:0000313" key="3">
    <source>
        <dbReference type="Proteomes" id="UP000729402"/>
    </source>
</evidence>
<accession>A0A8J5V251</accession>
<organism evidence="2 3">
    <name type="scientific">Zizania palustris</name>
    <name type="common">Northern wild rice</name>
    <dbReference type="NCBI Taxonomy" id="103762"/>
    <lineage>
        <taxon>Eukaryota</taxon>
        <taxon>Viridiplantae</taxon>
        <taxon>Streptophyta</taxon>
        <taxon>Embryophyta</taxon>
        <taxon>Tracheophyta</taxon>
        <taxon>Spermatophyta</taxon>
        <taxon>Magnoliopsida</taxon>
        <taxon>Liliopsida</taxon>
        <taxon>Poales</taxon>
        <taxon>Poaceae</taxon>
        <taxon>BOP clade</taxon>
        <taxon>Oryzoideae</taxon>
        <taxon>Oryzeae</taxon>
        <taxon>Zizaniinae</taxon>
        <taxon>Zizania</taxon>
    </lineage>
</organism>
<dbReference type="EMBL" id="JAAALK010000290">
    <property type="protein sequence ID" value="KAG8047925.1"/>
    <property type="molecule type" value="Genomic_DNA"/>
</dbReference>
<feature type="region of interest" description="Disordered" evidence="1">
    <location>
        <begin position="1"/>
        <end position="57"/>
    </location>
</feature>
<dbReference type="Proteomes" id="UP000729402">
    <property type="component" value="Unassembled WGS sequence"/>
</dbReference>
<reference evidence="2" key="2">
    <citation type="submission" date="2021-02" db="EMBL/GenBank/DDBJ databases">
        <authorList>
            <person name="Kimball J.A."/>
            <person name="Haas M.W."/>
            <person name="Macchietto M."/>
            <person name="Kono T."/>
            <person name="Duquette J."/>
            <person name="Shao M."/>
        </authorList>
    </citation>
    <scope>NUCLEOTIDE SEQUENCE</scope>
    <source>
        <tissue evidence="2">Fresh leaf tissue</tissue>
    </source>
</reference>
<protein>
    <submittedName>
        <fullName evidence="2">Uncharacterized protein</fullName>
    </submittedName>
</protein>
<feature type="compositionally biased region" description="Basic and acidic residues" evidence="1">
    <location>
        <begin position="14"/>
        <end position="37"/>
    </location>
</feature>
<keyword evidence="3" id="KW-1185">Reference proteome</keyword>
<name>A0A8J5V251_ZIZPA</name>
<sequence length="95" mass="10509">MPKYHANPSPLPPRIDDPLQYPEEKTTPVLERNKRTDLVQGKQEAPTPSPSSAVNRLGSMKIGGTYTLAKQCFYRRTEALYSSDGFLGKQEGGAQ</sequence>